<dbReference type="PRINTS" id="PR00412">
    <property type="entry name" value="EPOXHYDRLASE"/>
</dbReference>
<dbReference type="PANTHER" id="PTHR43798">
    <property type="entry name" value="MONOACYLGLYCEROL LIPASE"/>
    <property type="match status" value="1"/>
</dbReference>
<organism evidence="3">
    <name type="scientific">uncultured Rubrobacteraceae bacterium</name>
    <dbReference type="NCBI Taxonomy" id="349277"/>
    <lineage>
        <taxon>Bacteria</taxon>
        <taxon>Bacillati</taxon>
        <taxon>Actinomycetota</taxon>
        <taxon>Rubrobacteria</taxon>
        <taxon>Rubrobacterales</taxon>
        <taxon>Rubrobacteraceae</taxon>
        <taxon>environmental samples</taxon>
    </lineage>
</organism>
<dbReference type="AlphaFoldDB" id="A0A6J4QL83"/>
<dbReference type="InterPro" id="IPR029058">
    <property type="entry name" value="AB_hydrolase_fold"/>
</dbReference>
<dbReference type="InterPro" id="IPR050266">
    <property type="entry name" value="AB_hydrolase_sf"/>
</dbReference>
<dbReference type="EMBL" id="CADCUW010000521">
    <property type="protein sequence ID" value="CAA9445275.1"/>
    <property type="molecule type" value="Genomic_DNA"/>
</dbReference>
<dbReference type="PRINTS" id="PR00111">
    <property type="entry name" value="ABHYDROLASE"/>
</dbReference>
<gene>
    <name evidence="3" type="ORF">AVDCRST_MAG01-01-4020</name>
</gene>
<feature type="region of interest" description="Disordered" evidence="1">
    <location>
        <begin position="216"/>
        <end position="235"/>
    </location>
</feature>
<reference evidence="3" key="1">
    <citation type="submission" date="2020-02" db="EMBL/GenBank/DDBJ databases">
        <authorList>
            <person name="Meier V. D."/>
        </authorList>
    </citation>
    <scope>NUCLEOTIDE SEQUENCE</scope>
    <source>
        <strain evidence="3">AVDCRST_MAG01</strain>
    </source>
</reference>
<feature type="domain" description="AB hydrolase-1" evidence="2">
    <location>
        <begin position="34"/>
        <end position="137"/>
    </location>
</feature>
<dbReference type="Pfam" id="PF00561">
    <property type="entry name" value="Abhydrolase_1"/>
    <property type="match status" value="1"/>
</dbReference>
<evidence type="ECO:0000313" key="3">
    <source>
        <dbReference type="EMBL" id="CAA9445275.1"/>
    </source>
</evidence>
<keyword evidence="3" id="KW-0378">Hydrolase</keyword>
<accession>A0A6J4QL83</accession>
<sequence length="356" mass="37708">MAEERLLEGVSSRTIDTGRIRTHLLESGPENGAPVLFVHGNASSGRFFEEIMAALPGHRGLAPDLRGFGGSETKPLDATRGVADFSDDLRALVEALGLGGRPVHLVGWSAGGPVAMQYAIDHPEAVASLVLVNPMSPYGFGGTKDASGTPCWPDFAGSGGGTANPEFVGRVAAGDRTGDDLNSPRNVMNNFYFAPPFKAPPEREEALLSSVLSTQTGDDNYPGDMTTSKNWPGVAPGGRGMNNAISPKYCNVSGFARIGMKPPVLWVRGSGDTIVSDASFLDFGTLGGMNLVPGWPGEAVFPSQPMVSQTRAVLEDYAATGGSYREEVIEGCGHTPHVERPERFRRLLFDFIGGQR</sequence>
<dbReference type="InterPro" id="IPR000073">
    <property type="entry name" value="AB_hydrolase_1"/>
</dbReference>
<dbReference type="Gene3D" id="3.40.50.1820">
    <property type="entry name" value="alpha/beta hydrolase"/>
    <property type="match status" value="1"/>
</dbReference>
<evidence type="ECO:0000259" key="2">
    <source>
        <dbReference type="Pfam" id="PF00561"/>
    </source>
</evidence>
<dbReference type="GO" id="GO:0016020">
    <property type="term" value="C:membrane"/>
    <property type="evidence" value="ECO:0007669"/>
    <property type="project" value="TreeGrafter"/>
</dbReference>
<dbReference type="InterPro" id="IPR000639">
    <property type="entry name" value="Epox_hydrolase-like"/>
</dbReference>
<protein>
    <submittedName>
        <fullName evidence="3">Hydrolase, alpha/beta fold family</fullName>
    </submittedName>
</protein>
<proteinExistence type="predicted"/>
<dbReference type="PANTHER" id="PTHR43798:SF33">
    <property type="entry name" value="HYDROLASE, PUTATIVE (AFU_ORTHOLOGUE AFUA_2G14860)-RELATED"/>
    <property type="match status" value="1"/>
</dbReference>
<dbReference type="GO" id="GO:0016787">
    <property type="term" value="F:hydrolase activity"/>
    <property type="evidence" value="ECO:0007669"/>
    <property type="project" value="UniProtKB-KW"/>
</dbReference>
<name>A0A6J4QL83_9ACTN</name>
<evidence type="ECO:0000256" key="1">
    <source>
        <dbReference type="SAM" id="MobiDB-lite"/>
    </source>
</evidence>
<dbReference type="SUPFAM" id="SSF53474">
    <property type="entry name" value="alpha/beta-Hydrolases"/>
    <property type="match status" value="1"/>
</dbReference>